<dbReference type="AlphaFoldDB" id="A0A150SF28"/>
<protein>
    <submittedName>
        <fullName evidence="1">Uncharacterized protein</fullName>
    </submittedName>
</protein>
<organism evidence="1 2">
    <name type="scientific">Sorangium cellulosum</name>
    <name type="common">Polyangium cellulosum</name>
    <dbReference type="NCBI Taxonomy" id="56"/>
    <lineage>
        <taxon>Bacteria</taxon>
        <taxon>Pseudomonadati</taxon>
        <taxon>Myxococcota</taxon>
        <taxon>Polyangia</taxon>
        <taxon>Polyangiales</taxon>
        <taxon>Polyangiaceae</taxon>
        <taxon>Sorangium</taxon>
    </lineage>
</organism>
<reference evidence="1 2" key="1">
    <citation type="submission" date="2014-02" db="EMBL/GenBank/DDBJ databases">
        <title>The small core and large imbalanced accessory genome model reveals a collaborative survival strategy of Sorangium cellulosum strains in nature.</title>
        <authorList>
            <person name="Han K."/>
            <person name="Peng R."/>
            <person name="Blom J."/>
            <person name="Li Y.-Z."/>
        </authorList>
    </citation>
    <scope>NUCLEOTIDE SEQUENCE [LARGE SCALE GENOMIC DNA]</scope>
    <source>
        <strain evidence="1 2">So0011-07</strain>
    </source>
</reference>
<accession>A0A150SF28</accession>
<evidence type="ECO:0000313" key="1">
    <source>
        <dbReference type="EMBL" id="KYF90977.1"/>
    </source>
</evidence>
<evidence type="ECO:0000313" key="2">
    <source>
        <dbReference type="Proteomes" id="UP000075635"/>
    </source>
</evidence>
<gene>
    <name evidence="1" type="ORF">BE17_00625</name>
</gene>
<proteinExistence type="predicted"/>
<sequence length="87" mass="9193">MQASRRASSSGYRYAIAFAAPSFGRKPRGIGLAAMIRAGNTARESTRPMSWATWRLVFAARALGSERMTRSASSSVNAPTGTAPTIG</sequence>
<comment type="caution">
    <text evidence="1">The sequence shown here is derived from an EMBL/GenBank/DDBJ whole genome shotgun (WGS) entry which is preliminary data.</text>
</comment>
<dbReference type="EMBL" id="JEMB01001064">
    <property type="protein sequence ID" value="KYF90977.1"/>
    <property type="molecule type" value="Genomic_DNA"/>
</dbReference>
<dbReference type="Proteomes" id="UP000075635">
    <property type="component" value="Unassembled WGS sequence"/>
</dbReference>
<name>A0A150SF28_SORCE</name>